<proteinExistence type="inferred from homology"/>
<dbReference type="PROSITE" id="PS51012">
    <property type="entry name" value="ABC_TM2"/>
    <property type="match status" value="1"/>
</dbReference>
<keyword evidence="6 9" id="KW-0812">Transmembrane</keyword>
<keyword evidence="8 9" id="KW-0472">Membrane</keyword>
<keyword evidence="3 9" id="KW-0813">Transport</keyword>
<feature type="transmembrane region" description="Helical" evidence="9">
    <location>
        <begin position="109"/>
        <end position="126"/>
    </location>
</feature>
<name>A0A4R6YUZ8_9GAMM</name>
<keyword evidence="7 9" id="KW-1133">Transmembrane helix</keyword>
<feature type="transmembrane region" description="Helical" evidence="9">
    <location>
        <begin position="138"/>
        <end position="161"/>
    </location>
</feature>
<dbReference type="PANTHER" id="PTHR30413:SF8">
    <property type="entry name" value="TRANSPORT PERMEASE PROTEIN"/>
    <property type="match status" value="1"/>
</dbReference>
<evidence type="ECO:0000256" key="3">
    <source>
        <dbReference type="ARBA" id="ARBA00022448"/>
    </source>
</evidence>
<dbReference type="AlphaFoldDB" id="A0A4R6YUZ8"/>
<dbReference type="GO" id="GO:0015920">
    <property type="term" value="P:lipopolysaccharide transport"/>
    <property type="evidence" value="ECO:0007669"/>
    <property type="project" value="TreeGrafter"/>
</dbReference>
<dbReference type="Proteomes" id="UP000295293">
    <property type="component" value="Unassembled WGS sequence"/>
</dbReference>
<comment type="caution">
    <text evidence="11">The sequence shown here is derived from an EMBL/GenBank/DDBJ whole genome shotgun (WGS) entry which is preliminary data.</text>
</comment>
<evidence type="ECO:0000259" key="10">
    <source>
        <dbReference type="PROSITE" id="PS51012"/>
    </source>
</evidence>
<evidence type="ECO:0000313" key="12">
    <source>
        <dbReference type="Proteomes" id="UP000295293"/>
    </source>
</evidence>
<dbReference type="InterPro" id="IPR013525">
    <property type="entry name" value="ABC2_TM"/>
</dbReference>
<dbReference type="InterPro" id="IPR047817">
    <property type="entry name" value="ABC2_TM_bact-type"/>
</dbReference>
<dbReference type="RefSeq" id="WP_166654091.1">
    <property type="nucleotide sequence ID" value="NZ_SNZH01000008.1"/>
</dbReference>
<gene>
    <name evidence="11" type="ORF">DFR29_10860</name>
</gene>
<evidence type="ECO:0000256" key="5">
    <source>
        <dbReference type="ARBA" id="ARBA00022519"/>
    </source>
</evidence>
<feature type="transmembrane region" description="Helical" evidence="9">
    <location>
        <begin position="223"/>
        <end position="245"/>
    </location>
</feature>
<feature type="transmembrane region" description="Helical" evidence="9">
    <location>
        <begin position="167"/>
        <end position="185"/>
    </location>
</feature>
<feature type="transmembrane region" description="Helical" evidence="9">
    <location>
        <begin position="28"/>
        <end position="46"/>
    </location>
</feature>
<dbReference type="PRINTS" id="PR00164">
    <property type="entry name" value="ABC2TRNSPORT"/>
</dbReference>
<keyword evidence="4 9" id="KW-1003">Cell membrane</keyword>
<organism evidence="11 12">
    <name type="scientific">Tahibacter aquaticus</name>
    <dbReference type="NCBI Taxonomy" id="520092"/>
    <lineage>
        <taxon>Bacteria</taxon>
        <taxon>Pseudomonadati</taxon>
        <taxon>Pseudomonadota</taxon>
        <taxon>Gammaproteobacteria</taxon>
        <taxon>Lysobacterales</taxon>
        <taxon>Rhodanobacteraceae</taxon>
        <taxon>Tahibacter</taxon>
    </lineage>
</organism>
<dbReference type="GO" id="GO:0140359">
    <property type="term" value="F:ABC-type transporter activity"/>
    <property type="evidence" value="ECO:0007669"/>
    <property type="project" value="InterPro"/>
</dbReference>
<dbReference type="EMBL" id="SNZH01000008">
    <property type="protein sequence ID" value="TDR42477.1"/>
    <property type="molecule type" value="Genomic_DNA"/>
</dbReference>
<evidence type="ECO:0000313" key="11">
    <source>
        <dbReference type="EMBL" id="TDR42477.1"/>
    </source>
</evidence>
<feature type="domain" description="ABC transmembrane type-2" evidence="10">
    <location>
        <begin position="26"/>
        <end position="244"/>
    </location>
</feature>
<reference evidence="11 12" key="1">
    <citation type="submission" date="2019-03" db="EMBL/GenBank/DDBJ databases">
        <title>Genomic Encyclopedia of Type Strains, Phase IV (KMG-IV): sequencing the most valuable type-strain genomes for metagenomic binning, comparative biology and taxonomic classification.</title>
        <authorList>
            <person name="Goeker M."/>
        </authorList>
    </citation>
    <scope>NUCLEOTIDE SEQUENCE [LARGE SCALE GENOMIC DNA]</scope>
    <source>
        <strain evidence="11 12">DSM 21667</strain>
    </source>
</reference>
<feature type="transmembrane region" description="Helical" evidence="9">
    <location>
        <begin position="197"/>
        <end position="217"/>
    </location>
</feature>
<keyword evidence="12" id="KW-1185">Reference proteome</keyword>
<evidence type="ECO:0000256" key="6">
    <source>
        <dbReference type="ARBA" id="ARBA00022692"/>
    </source>
</evidence>
<evidence type="ECO:0000256" key="2">
    <source>
        <dbReference type="ARBA" id="ARBA00007783"/>
    </source>
</evidence>
<evidence type="ECO:0000256" key="1">
    <source>
        <dbReference type="ARBA" id="ARBA00004429"/>
    </source>
</evidence>
<evidence type="ECO:0000256" key="7">
    <source>
        <dbReference type="ARBA" id="ARBA00022989"/>
    </source>
</evidence>
<comment type="similarity">
    <text evidence="2 9">Belongs to the ABC-2 integral membrane protein family.</text>
</comment>
<evidence type="ECO:0000256" key="9">
    <source>
        <dbReference type="RuleBase" id="RU361157"/>
    </source>
</evidence>
<comment type="subcellular location">
    <subcellularLocation>
        <location evidence="1 9">Cell inner membrane</location>
        <topology evidence="1 9">Multi-pass membrane protein</topology>
    </subcellularLocation>
</comment>
<dbReference type="GO" id="GO:0043190">
    <property type="term" value="C:ATP-binding cassette (ABC) transporter complex"/>
    <property type="evidence" value="ECO:0007669"/>
    <property type="project" value="InterPro"/>
</dbReference>
<evidence type="ECO:0000256" key="4">
    <source>
        <dbReference type="ARBA" id="ARBA00022475"/>
    </source>
</evidence>
<protein>
    <recommendedName>
        <fullName evidence="9">Transport permease protein</fullName>
    </recommendedName>
</protein>
<dbReference type="PANTHER" id="PTHR30413">
    <property type="entry name" value="INNER MEMBRANE TRANSPORT PERMEASE"/>
    <property type="match status" value="1"/>
</dbReference>
<keyword evidence="5" id="KW-0997">Cell inner membrane</keyword>
<evidence type="ECO:0000256" key="8">
    <source>
        <dbReference type="ARBA" id="ARBA00023136"/>
    </source>
</evidence>
<sequence length="253" mass="28056">MRLHFLELVWFSTYAELRAERSRSYLGLLWWLVEPALMMVAFWLVFDRILGTGGPGYLPFLLIGLVIWQWLKSSIVHAGHAIWMNLALVRQVRLPVLLFPLVALLTDSIKFGVVFLLLLAVLWLAGYPPNAAYLSLPLLLLGIGTCAAGCGLLLAALMPLLPDLRFVIEQLLTVLMFLSGVVFALQRVPQPYADWLAWNPVMVLLDAVRGVLLQGAWPDGSALVRIALPLLALAMAGLLGLRWLAPRYPKIAA</sequence>
<feature type="transmembrane region" description="Helical" evidence="9">
    <location>
        <begin position="52"/>
        <end position="71"/>
    </location>
</feature>
<dbReference type="InterPro" id="IPR000412">
    <property type="entry name" value="ABC_2_transport"/>
</dbReference>
<accession>A0A4R6YUZ8</accession>
<dbReference type="Pfam" id="PF01061">
    <property type="entry name" value="ABC2_membrane"/>
    <property type="match status" value="1"/>
</dbReference>